<keyword evidence="2" id="KW-1185">Reference proteome</keyword>
<dbReference type="KEGG" id="plm:Plim_0582"/>
<organism evidence="1 2">
    <name type="scientific">Planctopirus limnophila (strain ATCC 43296 / DSM 3776 / IFAM 1008 / Mu 290)</name>
    <name type="common">Planctomyces limnophilus</name>
    <dbReference type="NCBI Taxonomy" id="521674"/>
    <lineage>
        <taxon>Bacteria</taxon>
        <taxon>Pseudomonadati</taxon>
        <taxon>Planctomycetota</taxon>
        <taxon>Planctomycetia</taxon>
        <taxon>Planctomycetales</taxon>
        <taxon>Planctomycetaceae</taxon>
        <taxon>Planctopirus</taxon>
    </lineage>
</organism>
<evidence type="ECO:0000313" key="2">
    <source>
        <dbReference type="Proteomes" id="UP000002220"/>
    </source>
</evidence>
<dbReference type="Proteomes" id="UP000002220">
    <property type="component" value="Chromosome"/>
</dbReference>
<evidence type="ECO:0008006" key="3">
    <source>
        <dbReference type="Google" id="ProtNLM"/>
    </source>
</evidence>
<evidence type="ECO:0000313" key="1">
    <source>
        <dbReference type="EMBL" id="ADG66430.1"/>
    </source>
</evidence>
<dbReference type="HOGENOM" id="CLU_1843271_0_0_0"/>
<accession>D5SQW2</accession>
<sequence length="139" mass="16085">MPRLAQLALILTLLTIGSCTMQKEIRPAIISDIRLDIERCPVHDEPLIEATNSVDFERGSYMPSYYKIRLALFPCAFDDPYSEGEMAMVTYCSKCRAAKNMYLLDSQRSNREEKWTQDQDVDGLIERQRHALDFQDSKE</sequence>
<dbReference type="PROSITE" id="PS51257">
    <property type="entry name" value="PROKAR_LIPOPROTEIN"/>
    <property type="match status" value="1"/>
</dbReference>
<proteinExistence type="predicted"/>
<name>D5SQW2_PLAL2</name>
<dbReference type="AlphaFoldDB" id="D5SQW2"/>
<gene>
    <name evidence="1" type="ordered locus">Plim_0582</name>
</gene>
<reference evidence="1 2" key="1">
    <citation type="journal article" date="2010" name="Stand. Genomic Sci.">
        <title>Complete genome sequence of Planctomyces limnophilus type strain (Mu 290).</title>
        <authorList>
            <person name="Labutti K."/>
            <person name="Sikorski J."/>
            <person name="Schneider S."/>
            <person name="Nolan M."/>
            <person name="Lucas S."/>
            <person name="Glavina Del Rio T."/>
            <person name="Tice H."/>
            <person name="Cheng J.F."/>
            <person name="Goodwin L."/>
            <person name="Pitluck S."/>
            <person name="Liolios K."/>
            <person name="Ivanova N."/>
            <person name="Mavromatis K."/>
            <person name="Mikhailova N."/>
            <person name="Pati A."/>
            <person name="Chen A."/>
            <person name="Palaniappan K."/>
            <person name="Land M."/>
            <person name="Hauser L."/>
            <person name="Chang Y.J."/>
            <person name="Jeffries C.D."/>
            <person name="Tindall B.J."/>
            <person name="Rohde M."/>
            <person name="Goker M."/>
            <person name="Woyke T."/>
            <person name="Bristow J."/>
            <person name="Eisen J.A."/>
            <person name="Markowitz V."/>
            <person name="Hugenholtz P."/>
            <person name="Kyrpides N.C."/>
            <person name="Klenk H.P."/>
            <person name="Lapidus A."/>
        </authorList>
    </citation>
    <scope>NUCLEOTIDE SEQUENCE [LARGE SCALE GENOMIC DNA]</scope>
    <source>
        <strain evidence="2">ATCC 43296 / DSM 3776 / IFAM 1008 / 290</strain>
    </source>
</reference>
<protein>
    <recommendedName>
        <fullName evidence="3">Lipoprotein</fullName>
    </recommendedName>
</protein>
<dbReference type="EMBL" id="CP001744">
    <property type="protein sequence ID" value="ADG66430.1"/>
    <property type="molecule type" value="Genomic_DNA"/>
</dbReference>
<dbReference type="RefSeq" id="WP_013108861.1">
    <property type="nucleotide sequence ID" value="NC_014148.1"/>
</dbReference>